<evidence type="ECO:0000313" key="2">
    <source>
        <dbReference type="Proteomes" id="UP000183413"/>
    </source>
</evidence>
<dbReference type="InterPro" id="IPR017517">
    <property type="entry name" value="Maleyloyr_isom"/>
</dbReference>
<dbReference type="NCBIfam" id="TIGR03083">
    <property type="entry name" value="maleylpyruvate isomerase family mycothiol-dependent enzyme"/>
    <property type="match status" value="1"/>
</dbReference>
<gene>
    <name evidence="1" type="ORF">SAMN04489713_115189</name>
</gene>
<organism evidence="1 2">
    <name type="scientific">Actinomadura madurae</name>
    <dbReference type="NCBI Taxonomy" id="1993"/>
    <lineage>
        <taxon>Bacteria</taxon>
        <taxon>Bacillati</taxon>
        <taxon>Actinomycetota</taxon>
        <taxon>Actinomycetes</taxon>
        <taxon>Streptosporangiales</taxon>
        <taxon>Thermomonosporaceae</taxon>
        <taxon>Actinomadura</taxon>
    </lineage>
</organism>
<dbReference type="RefSeq" id="WP_075023619.1">
    <property type="nucleotide sequence ID" value="NZ_FOVH01000015.1"/>
</dbReference>
<protein>
    <submittedName>
        <fullName evidence="1">TIGR03086 family protein</fullName>
    </submittedName>
</protein>
<dbReference type="InterPro" id="IPR034660">
    <property type="entry name" value="DinB/YfiT-like"/>
</dbReference>
<reference evidence="1 2" key="1">
    <citation type="submission" date="2016-10" db="EMBL/GenBank/DDBJ databases">
        <authorList>
            <person name="de Groot N.N."/>
        </authorList>
    </citation>
    <scope>NUCLEOTIDE SEQUENCE [LARGE SCALE GENOMIC DNA]</scope>
    <source>
        <strain evidence="1 2">DSM 43067</strain>
    </source>
</reference>
<name>A0A1I5RNG8_9ACTN</name>
<proteinExistence type="predicted"/>
<dbReference type="EMBL" id="FOVH01000015">
    <property type="protein sequence ID" value="SFP60092.1"/>
    <property type="molecule type" value="Genomic_DNA"/>
</dbReference>
<dbReference type="AlphaFoldDB" id="A0A1I5RNG8"/>
<dbReference type="eggNOG" id="ENOG503352K">
    <property type="taxonomic scope" value="Bacteria"/>
</dbReference>
<keyword evidence="2" id="KW-1185">Reference proteome</keyword>
<sequence length="196" mass="20755">MRERTCTAQTALHGGLLERAVGFVLTAVQAVTPQMLTRPTPCELWDLHMLLLHVRDSLEALHEGMSLGHVETVPTQRAPVDDPVSALRVQAVRVLKASAARGTVAIGDRRLAGGLMVVTGALEVAVHGWDISQATGEGRPIPPALADELLKISPLVVPEERGHLFAGPVDPGPRAGPADRLVAFLGRRPPAGPETP</sequence>
<accession>A0A1I5RNG8</accession>
<evidence type="ECO:0000313" key="1">
    <source>
        <dbReference type="EMBL" id="SFP60092.1"/>
    </source>
</evidence>
<dbReference type="InterPro" id="IPR017520">
    <property type="entry name" value="CHP03086"/>
</dbReference>
<dbReference type="Proteomes" id="UP000183413">
    <property type="component" value="Unassembled WGS sequence"/>
</dbReference>
<dbReference type="SUPFAM" id="SSF109854">
    <property type="entry name" value="DinB/YfiT-like putative metalloenzymes"/>
    <property type="match status" value="1"/>
</dbReference>
<dbReference type="STRING" id="1993.SAMN04489713_115189"/>
<dbReference type="InParanoid" id="A0A1I5RNG8"/>
<dbReference type="NCBIfam" id="TIGR03086">
    <property type="entry name" value="TIGR03086 family metal-binding protein"/>
    <property type="match status" value="1"/>
</dbReference>